<dbReference type="SUPFAM" id="SSF46785">
    <property type="entry name" value="Winged helix' DNA-binding domain"/>
    <property type="match status" value="1"/>
</dbReference>
<dbReference type="InterPro" id="IPR036388">
    <property type="entry name" value="WH-like_DNA-bd_sf"/>
</dbReference>
<dbReference type="InterPro" id="IPR000835">
    <property type="entry name" value="HTH_MarR-typ"/>
</dbReference>
<evidence type="ECO:0000313" key="2">
    <source>
        <dbReference type="EMBL" id="UGS38933.1"/>
    </source>
</evidence>
<dbReference type="GO" id="GO:0006950">
    <property type="term" value="P:response to stress"/>
    <property type="evidence" value="ECO:0007669"/>
    <property type="project" value="TreeGrafter"/>
</dbReference>
<dbReference type="RefSeq" id="WP_259312944.1">
    <property type="nucleotide sequence ID" value="NZ_CP087164.1"/>
</dbReference>
<dbReference type="EMBL" id="CP087164">
    <property type="protein sequence ID" value="UGS38933.1"/>
    <property type="molecule type" value="Genomic_DNA"/>
</dbReference>
<protein>
    <recommendedName>
        <fullName evidence="1">HTH marR-type domain-containing protein</fullName>
    </recommendedName>
</protein>
<dbReference type="InterPro" id="IPR039422">
    <property type="entry name" value="MarR/SlyA-like"/>
</dbReference>
<dbReference type="Proteomes" id="UP001162834">
    <property type="component" value="Chromosome"/>
</dbReference>
<evidence type="ECO:0000313" key="3">
    <source>
        <dbReference type="Proteomes" id="UP001162834"/>
    </source>
</evidence>
<evidence type="ECO:0000259" key="1">
    <source>
        <dbReference type="PROSITE" id="PS50995"/>
    </source>
</evidence>
<feature type="domain" description="HTH marR-type" evidence="1">
    <location>
        <begin position="1"/>
        <end position="148"/>
    </location>
</feature>
<dbReference type="GO" id="GO:0003700">
    <property type="term" value="F:DNA-binding transcription factor activity"/>
    <property type="evidence" value="ECO:0007669"/>
    <property type="project" value="InterPro"/>
</dbReference>
<dbReference type="Gene3D" id="1.10.10.10">
    <property type="entry name" value="Winged helix-like DNA-binding domain superfamily/Winged helix DNA-binding domain"/>
    <property type="match status" value="1"/>
</dbReference>
<organism evidence="2 3">
    <name type="scientific">Capillimicrobium parvum</name>
    <dbReference type="NCBI Taxonomy" id="2884022"/>
    <lineage>
        <taxon>Bacteria</taxon>
        <taxon>Bacillati</taxon>
        <taxon>Actinomycetota</taxon>
        <taxon>Thermoleophilia</taxon>
        <taxon>Solirubrobacterales</taxon>
        <taxon>Capillimicrobiaceae</taxon>
        <taxon>Capillimicrobium</taxon>
    </lineage>
</organism>
<dbReference type="Pfam" id="PF12802">
    <property type="entry name" value="MarR_2"/>
    <property type="match status" value="1"/>
</dbReference>
<dbReference type="SMART" id="SM00347">
    <property type="entry name" value="HTH_MARR"/>
    <property type="match status" value="1"/>
</dbReference>
<dbReference type="KEGG" id="sbae:DSM104329_05365"/>
<dbReference type="PANTHER" id="PTHR33164">
    <property type="entry name" value="TRANSCRIPTIONAL REGULATOR, MARR FAMILY"/>
    <property type="match status" value="1"/>
</dbReference>
<accession>A0A9E6Y4G5</accession>
<reference evidence="2" key="1">
    <citation type="journal article" date="2022" name="Int. J. Syst. Evol. Microbiol.">
        <title>Pseudomonas aegrilactucae sp. nov. and Pseudomonas morbosilactucae sp. nov., pathogens causing bacterial rot of lettuce in Japan.</title>
        <authorList>
            <person name="Sawada H."/>
            <person name="Fujikawa T."/>
            <person name="Satou M."/>
        </authorList>
    </citation>
    <scope>NUCLEOTIDE SEQUENCE</scope>
    <source>
        <strain evidence="2">0166_1</strain>
    </source>
</reference>
<proteinExistence type="predicted"/>
<dbReference type="PANTHER" id="PTHR33164:SF43">
    <property type="entry name" value="HTH-TYPE TRANSCRIPTIONAL REPRESSOR YETL"/>
    <property type="match status" value="1"/>
</dbReference>
<dbReference type="InterPro" id="IPR036390">
    <property type="entry name" value="WH_DNA-bd_sf"/>
</dbReference>
<sequence length="150" mass="16305">MTARDAKDASPGDTGSVTAREVWLLMSDLVLDQQRRREVSDALGISFARARAVRRLARQPMSMRELAAALGIDPPNATVVVDDLEAQGLVTRRPHPTDRRAKVVEVTRKGRKLALRADAILATPPPALAELAPGDLEALRRILTSIRAAK</sequence>
<dbReference type="PROSITE" id="PS50995">
    <property type="entry name" value="HTH_MARR_2"/>
    <property type="match status" value="1"/>
</dbReference>
<keyword evidence="3" id="KW-1185">Reference proteome</keyword>
<dbReference type="AlphaFoldDB" id="A0A9E6Y4G5"/>
<name>A0A9E6Y4G5_9ACTN</name>
<dbReference type="PRINTS" id="PR00598">
    <property type="entry name" value="HTHMARR"/>
</dbReference>
<gene>
    <name evidence="2" type="ORF">DSM104329_05365</name>
</gene>